<dbReference type="RefSeq" id="WP_127016057.1">
    <property type="nucleotide sequence ID" value="NZ_CP016379.1"/>
</dbReference>
<evidence type="ECO:0000313" key="11">
    <source>
        <dbReference type="EMBL" id="AZR72726.1"/>
    </source>
</evidence>
<protein>
    <recommendedName>
        <fullName evidence="6">HTH-type transcriptional regulator MgrA</fullName>
    </recommendedName>
    <alternativeName>
        <fullName evidence="8">HTH-type transcriptional regulator SarZ</fullName>
    </alternativeName>
    <alternativeName>
        <fullName evidence="9">Staphylococcal accessory regulator Z</fullName>
    </alternativeName>
</protein>
<dbReference type="InterPro" id="IPR055166">
    <property type="entry name" value="Transc_reg_Sar_Rot_HTH"/>
</dbReference>
<evidence type="ECO:0000256" key="6">
    <source>
        <dbReference type="ARBA" id="ARBA00040307"/>
    </source>
</evidence>
<evidence type="ECO:0000256" key="8">
    <source>
        <dbReference type="ARBA" id="ARBA00047188"/>
    </source>
</evidence>
<gene>
    <name evidence="11" type="ORF">BBF96_04565</name>
</gene>
<evidence type="ECO:0000256" key="9">
    <source>
        <dbReference type="ARBA" id="ARBA00047207"/>
    </source>
</evidence>
<feature type="domain" description="HTH marR-type" evidence="10">
    <location>
        <begin position="1"/>
        <end position="139"/>
    </location>
</feature>
<sequence length="155" mass="18369">MDYFNLILKMLKTFHLLHQNLLSDFKNIDFDTNLNKTQRRVLMFLYCDGKNTMTSLCKKTELQRGSMTSVIDSLEELGLVQRTRSKDDRRQFFISLTQKGVQTAEKLKETMNLYLKRKLEYLTDDELQLFIQALDQLWQLNKKIGKIEGDTYEQA</sequence>
<keyword evidence="5" id="KW-0804">Transcription</keyword>
<dbReference type="Gene3D" id="1.10.10.10">
    <property type="entry name" value="Winged helix-like DNA-binding domain superfamily/Winged helix DNA-binding domain"/>
    <property type="match status" value="1"/>
</dbReference>
<dbReference type="InterPro" id="IPR023187">
    <property type="entry name" value="Tscrpt_reg_MarR-type_CS"/>
</dbReference>
<evidence type="ECO:0000256" key="2">
    <source>
        <dbReference type="ARBA" id="ARBA00023015"/>
    </source>
</evidence>
<evidence type="ECO:0000256" key="7">
    <source>
        <dbReference type="ARBA" id="ARBA00046337"/>
    </source>
</evidence>
<keyword evidence="12" id="KW-1185">Reference proteome</keyword>
<reference evidence="11 12" key="1">
    <citation type="submission" date="2016-07" db="EMBL/GenBank/DDBJ databases">
        <title>Genome and transcriptome analysis of iron-reducing fermentative bacteria Anoxybacter fermentans.</title>
        <authorList>
            <person name="Zeng X."/>
            <person name="Shao Z."/>
        </authorList>
    </citation>
    <scope>NUCLEOTIDE SEQUENCE [LARGE SCALE GENOMIC DNA]</scope>
    <source>
        <strain evidence="11 12">DY22613</strain>
    </source>
</reference>
<name>A0A3Q9HPU9_9FIRM</name>
<evidence type="ECO:0000256" key="5">
    <source>
        <dbReference type="ARBA" id="ARBA00023163"/>
    </source>
</evidence>
<organism evidence="11 12">
    <name type="scientific">Anoxybacter fermentans</name>
    <dbReference type="NCBI Taxonomy" id="1323375"/>
    <lineage>
        <taxon>Bacteria</taxon>
        <taxon>Bacillati</taxon>
        <taxon>Bacillota</taxon>
        <taxon>Clostridia</taxon>
        <taxon>Halanaerobiales</taxon>
        <taxon>Anoxybacter</taxon>
    </lineage>
</organism>
<keyword evidence="3" id="KW-0843">Virulence</keyword>
<evidence type="ECO:0000259" key="10">
    <source>
        <dbReference type="PROSITE" id="PS50995"/>
    </source>
</evidence>
<dbReference type="OrthoDB" id="49580at2"/>
<dbReference type="InterPro" id="IPR036388">
    <property type="entry name" value="WH-like_DNA-bd_sf"/>
</dbReference>
<dbReference type="EMBL" id="CP016379">
    <property type="protein sequence ID" value="AZR72726.1"/>
    <property type="molecule type" value="Genomic_DNA"/>
</dbReference>
<dbReference type="Pfam" id="PF22381">
    <property type="entry name" value="Staph_reg_Sar_Rot"/>
    <property type="match status" value="1"/>
</dbReference>
<dbReference type="PANTHER" id="PTHR42756:SF1">
    <property type="entry name" value="TRANSCRIPTIONAL REPRESSOR OF EMRAB OPERON"/>
    <property type="match status" value="1"/>
</dbReference>
<accession>A0A3Q9HPU9</accession>
<proteinExistence type="inferred from homology"/>
<comment type="similarity">
    <text evidence="7">Belongs to the SarZ family.</text>
</comment>
<dbReference type="KEGG" id="aft:BBF96_04565"/>
<dbReference type="PROSITE" id="PS01117">
    <property type="entry name" value="HTH_MARR_1"/>
    <property type="match status" value="1"/>
</dbReference>
<dbReference type="AlphaFoldDB" id="A0A3Q9HPU9"/>
<dbReference type="PANTHER" id="PTHR42756">
    <property type="entry name" value="TRANSCRIPTIONAL REGULATOR, MARR"/>
    <property type="match status" value="1"/>
</dbReference>
<dbReference type="SMART" id="SM00347">
    <property type="entry name" value="HTH_MARR"/>
    <property type="match status" value="1"/>
</dbReference>
<dbReference type="SUPFAM" id="SSF46785">
    <property type="entry name" value="Winged helix' DNA-binding domain"/>
    <property type="match status" value="1"/>
</dbReference>
<dbReference type="GO" id="GO:0003677">
    <property type="term" value="F:DNA binding"/>
    <property type="evidence" value="ECO:0007669"/>
    <property type="project" value="UniProtKB-KW"/>
</dbReference>
<evidence type="ECO:0000256" key="1">
    <source>
        <dbReference type="ARBA" id="ARBA00004496"/>
    </source>
</evidence>
<dbReference type="PRINTS" id="PR00598">
    <property type="entry name" value="HTHMARR"/>
</dbReference>
<dbReference type="GO" id="GO:0003700">
    <property type="term" value="F:DNA-binding transcription factor activity"/>
    <property type="evidence" value="ECO:0007669"/>
    <property type="project" value="InterPro"/>
</dbReference>
<evidence type="ECO:0000256" key="4">
    <source>
        <dbReference type="ARBA" id="ARBA00023125"/>
    </source>
</evidence>
<dbReference type="PROSITE" id="PS50995">
    <property type="entry name" value="HTH_MARR_2"/>
    <property type="match status" value="1"/>
</dbReference>
<evidence type="ECO:0000256" key="3">
    <source>
        <dbReference type="ARBA" id="ARBA00023026"/>
    </source>
</evidence>
<keyword evidence="4" id="KW-0238">DNA-binding</keyword>
<dbReference type="Proteomes" id="UP000267250">
    <property type="component" value="Chromosome"/>
</dbReference>
<comment type="subcellular location">
    <subcellularLocation>
        <location evidence="1">Cytoplasm</location>
    </subcellularLocation>
</comment>
<dbReference type="InterPro" id="IPR036390">
    <property type="entry name" value="WH_DNA-bd_sf"/>
</dbReference>
<dbReference type="InterPro" id="IPR000835">
    <property type="entry name" value="HTH_MarR-typ"/>
</dbReference>
<keyword evidence="2" id="KW-0805">Transcription regulation</keyword>
<evidence type="ECO:0000313" key="12">
    <source>
        <dbReference type="Proteomes" id="UP000267250"/>
    </source>
</evidence>